<feature type="modified residue" description="4-aspartylphosphate" evidence="8">
    <location>
        <position position="59"/>
    </location>
</feature>
<dbReference type="SUPFAM" id="SSF55073">
    <property type="entry name" value="Nucleotide cyclase"/>
    <property type="match status" value="1"/>
</dbReference>
<dbReference type="PROSITE" id="PS50110">
    <property type="entry name" value="RESPONSE_REGULATORY"/>
    <property type="match status" value="1"/>
</dbReference>
<comment type="caution">
    <text evidence="10">The sequence shown here is derived from an EMBL/GenBank/DDBJ whole genome shotgun (WGS) entry which is preliminary data.</text>
</comment>
<dbReference type="eggNOG" id="COG3706">
    <property type="taxonomic scope" value="Bacteria"/>
</dbReference>
<evidence type="ECO:0000256" key="5">
    <source>
        <dbReference type="ARBA" id="ARBA00023125"/>
    </source>
</evidence>
<evidence type="ECO:0000256" key="3">
    <source>
        <dbReference type="ARBA" id="ARBA00023012"/>
    </source>
</evidence>
<dbReference type="EMBL" id="CAVN010000111">
    <property type="protein sequence ID" value="CDF59023.1"/>
    <property type="molecule type" value="Genomic_DNA"/>
</dbReference>
<comment type="function">
    <text evidence="7">May play the central regulatory role in sporulation. It may be an element of the effector pathway responsible for the activation of sporulation genes in response to nutritional stress. Spo0A may act in concert with spo0H (a sigma factor) to control the expression of some genes that are critical to the sporulation process.</text>
</comment>
<proteinExistence type="predicted"/>
<reference evidence="10" key="1">
    <citation type="submission" date="2013-03" db="EMBL/GenBank/DDBJ databases">
        <title>Draft genome sequence of the hydrogen-ethanol-producing anaerobic alkalithermophilic Caloramator celere.</title>
        <authorList>
            <person name="Ciranna A."/>
            <person name="Larjo A."/>
            <person name="Kivisto A."/>
            <person name="Santala V."/>
            <person name="Roos C."/>
            <person name="Karp M."/>
        </authorList>
    </citation>
    <scope>NUCLEOTIDE SEQUENCE [LARGE SCALE GENOMIC DNA]</scope>
    <source>
        <strain evidence="10">DSM 8682</strain>
    </source>
</reference>
<keyword evidence="6" id="KW-0804">Transcription</keyword>
<dbReference type="AlphaFoldDB" id="R7RUG0"/>
<dbReference type="InterPro" id="IPR039420">
    <property type="entry name" value="WalR-like"/>
</dbReference>
<evidence type="ECO:0000256" key="7">
    <source>
        <dbReference type="ARBA" id="ARBA00024867"/>
    </source>
</evidence>
<keyword evidence="5" id="KW-0238">DNA-binding</keyword>
<evidence type="ECO:0000256" key="4">
    <source>
        <dbReference type="ARBA" id="ARBA00023015"/>
    </source>
</evidence>
<keyword evidence="2 8" id="KW-0597">Phosphoprotein</keyword>
<dbReference type="HOGENOM" id="CLU_1045584_0_0_9"/>
<dbReference type="Proteomes" id="UP000014923">
    <property type="component" value="Unassembled WGS sequence"/>
</dbReference>
<dbReference type="Gene3D" id="3.40.50.2300">
    <property type="match status" value="1"/>
</dbReference>
<dbReference type="InterPro" id="IPR001789">
    <property type="entry name" value="Sig_transdc_resp-reg_receiver"/>
</dbReference>
<dbReference type="CDD" id="cd00156">
    <property type="entry name" value="REC"/>
    <property type="match status" value="1"/>
</dbReference>
<dbReference type="InterPro" id="IPR043128">
    <property type="entry name" value="Rev_trsase/Diguanyl_cyclase"/>
</dbReference>
<evidence type="ECO:0000259" key="9">
    <source>
        <dbReference type="PROSITE" id="PS50110"/>
    </source>
</evidence>
<feature type="domain" description="Response regulatory" evidence="9">
    <location>
        <begin position="8"/>
        <end position="129"/>
    </location>
</feature>
<dbReference type="Gene3D" id="3.30.70.270">
    <property type="match status" value="1"/>
</dbReference>
<dbReference type="PANTHER" id="PTHR48111">
    <property type="entry name" value="REGULATOR OF RPOS"/>
    <property type="match status" value="1"/>
</dbReference>
<evidence type="ECO:0000313" key="10">
    <source>
        <dbReference type="EMBL" id="CDF59023.1"/>
    </source>
</evidence>
<dbReference type="InterPro" id="IPR011006">
    <property type="entry name" value="CheY-like_superfamily"/>
</dbReference>
<sequence>MKNDRKKHLLLVDDSNLTQITIKKILELEGYIVDVSVSAEDALNQIKSRDIPYDLIITDIHLPQRDGFYIIDTLKSNKEYSIHKSTPIMILSADATSTTVRRAVEKGAKEYLNKPFTTKELISRIKKLLLDTEESLYSLLIECLNEEIERAKRGEYELSLVIASREFSEGILIEEVVKEIKRELRKVDTVIELGKSTLALVLPFTNLNGANVVVNKIKANLNEKWYFGITNFPNECQTVEELYRLAKQRINNKINKEINEKEQNKEEMKK</sequence>
<evidence type="ECO:0000313" key="11">
    <source>
        <dbReference type="Proteomes" id="UP000014923"/>
    </source>
</evidence>
<evidence type="ECO:0000256" key="8">
    <source>
        <dbReference type="PROSITE-ProRule" id="PRU00169"/>
    </source>
</evidence>
<evidence type="ECO:0000256" key="1">
    <source>
        <dbReference type="ARBA" id="ARBA00018672"/>
    </source>
</evidence>
<dbReference type="GO" id="GO:0000976">
    <property type="term" value="F:transcription cis-regulatory region binding"/>
    <property type="evidence" value="ECO:0007669"/>
    <property type="project" value="TreeGrafter"/>
</dbReference>
<dbReference type="SMART" id="SM00448">
    <property type="entry name" value="REC"/>
    <property type="match status" value="1"/>
</dbReference>
<dbReference type="Pfam" id="PF00072">
    <property type="entry name" value="Response_reg"/>
    <property type="match status" value="1"/>
</dbReference>
<dbReference type="OrthoDB" id="37094at2"/>
<organism evidence="10 11">
    <name type="scientific">Thermobrachium celere DSM 8682</name>
    <dbReference type="NCBI Taxonomy" id="941824"/>
    <lineage>
        <taxon>Bacteria</taxon>
        <taxon>Bacillati</taxon>
        <taxon>Bacillota</taxon>
        <taxon>Clostridia</taxon>
        <taxon>Eubacteriales</taxon>
        <taxon>Clostridiaceae</taxon>
        <taxon>Thermobrachium</taxon>
    </lineage>
</organism>
<protein>
    <recommendedName>
        <fullName evidence="1">Stage 0 sporulation protein A homolog</fullName>
    </recommendedName>
</protein>
<dbReference type="GO" id="GO:0000156">
    <property type="term" value="F:phosphorelay response regulator activity"/>
    <property type="evidence" value="ECO:0007669"/>
    <property type="project" value="TreeGrafter"/>
</dbReference>
<keyword evidence="11" id="KW-1185">Reference proteome</keyword>
<evidence type="ECO:0000256" key="2">
    <source>
        <dbReference type="ARBA" id="ARBA00022553"/>
    </source>
</evidence>
<dbReference type="GO" id="GO:0005829">
    <property type="term" value="C:cytosol"/>
    <property type="evidence" value="ECO:0007669"/>
    <property type="project" value="TreeGrafter"/>
</dbReference>
<dbReference type="SUPFAM" id="SSF52172">
    <property type="entry name" value="CheY-like"/>
    <property type="match status" value="1"/>
</dbReference>
<name>R7RUG0_9CLOT</name>
<dbReference type="PANTHER" id="PTHR48111:SF1">
    <property type="entry name" value="TWO-COMPONENT RESPONSE REGULATOR ORR33"/>
    <property type="match status" value="1"/>
</dbReference>
<evidence type="ECO:0000256" key="6">
    <source>
        <dbReference type="ARBA" id="ARBA00023163"/>
    </source>
</evidence>
<accession>R7RUG0</accession>
<dbReference type="GO" id="GO:0032993">
    <property type="term" value="C:protein-DNA complex"/>
    <property type="evidence" value="ECO:0007669"/>
    <property type="project" value="TreeGrafter"/>
</dbReference>
<keyword evidence="3" id="KW-0902">Two-component regulatory system</keyword>
<gene>
    <name evidence="10" type="ORF">TCEL_02091</name>
</gene>
<dbReference type="RefSeq" id="WP_018664233.1">
    <property type="nucleotide sequence ID" value="NZ_HF952022.1"/>
</dbReference>
<keyword evidence="4" id="KW-0805">Transcription regulation</keyword>
<dbReference type="GO" id="GO:0006355">
    <property type="term" value="P:regulation of DNA-templated transcription"/>
    <property type="evidence" value="ECO:0007669"/>
    <property type="project" value="TreeGrafter"/>
</dbReference>
<dbReference type="InterPro" id="IPR029787">
    <property type="entry name" value="Nucleotide_cyclase"/>
</dbReference>